<evidence type="ECO:0000256" key="3">
    <source>
        <dbReference type="ARBA" id="ARBA00012535"/>
    </source>
</evidence>
<dbReference type="Proteomes" id="UP000326202">
    <property type="component" value="Chromosome"/>
</dbReference>
<evidence type="ECO:0000256" key="2">
    <source>
        <dbReference type="ARBA" id="ARBA00005833"/>
    </source>
</evidence>
<reference evidence="8 9" key="1">
    <citation type="submission" date="2019-08" db="EMBL/GenBank/DDBJ databases">
        <title>Hyperibacter terrae gen. nov., sp. nov. and Hyperibacter viscosus sp. nov., two new members in the family Rhodospirillaceae isolated from the rhizosphere of Hypericum perforatum.</title>
        <authorList>
            <person name="Noviana Z."/>
        </authorList>
    </citation>
    <scope>NUCLEOTIDE SEQUENCE [LARGE SCALE GENOMIC DNA]</scope>
    <source>
        <strain evidence="8 9">R5913</strain>
    </source>
</reference>
<dbReference type="Gene3D" id="3.50.50.60">
    <property type="entry name" value="FAD/NAD(P)-binding domain"/>
    <property type="match status" value="1"/>
</dbReference>
<keyword evidence="5" id="KW-0073">Auxin biosynthesis</keyword>
<dbReference type="GO" id="GO:0050361">
    <property type="term" value="F:tryptophan 2-monooxygenase activity"/>
    <property type="evidence" value="ECO:0007669"/>
    <property type="project" value="UniProtKB-EC"/>
</dbReference>
<dbReference type="InterPro" id="IPR002937">
    <property type="entry name" value="Amino_oxidase"/>
</dbReference>
<accession>A0A5J6MF59</accession>
<proteinExistence type="inferred from homology"/>
<dbReference type="EMBL" id="CP042906">
    <property type="protein sequence ID" value="QEX16072.1"/>
    <property type="molecule type" value="Genomic_DNA"/>
</dbReference>
<evidence type="ECO:0000256" key="4">
    <source>
        <dbReference type="ARBA" id="ARBA00017871"/>
    </source>
</evidence>
<comment type="catalytic activity">
    <reaction evidence="6">
        <text>L-tryptophan + O2 = indole-3-acetamide + CO2 + H2O</text>
        <dbReference type="Rhea" id="RHEA:16165"/>
        <dbReference type="ChEBI" id="CHEBI:15377"/>
        <dbReference type="ChEBI" id="CHEBI:15379"/>
        <dbReference type="ChEBI" id="CHEBI:16031"/>
        <dbReference type="ChEBI" id="CHEBI:16526"/>
        <dbReference type="ChEBI" id="CHEBI:57912"/>
        <dbReference type="EC" id="1.13.12.3"/>
    </reaction>
</comment>
<dbReference type="EC" id="1.13.12.3" evidence="3"/>
<dbReference type="PANTHER" id="PTHR10742">
    <property type="entry name" value="FLAVIN MONOAMINE OXIDASE"/>
    <property type="match status" value="1"/>
</dbReference>
<evidence type="ECO:0000256" key="6">
    <source>
        <dbReference type="ARBA" id="ARBA00047321"/>
    </source>
</evidence>
<evidence type="ECO:0000256" key="5">
    <source>
        <dbReference type="ARBA" id="ARBA00023070"/>
    </source>
</evidence>
<dbReference type="OrthoDB" id="9790035at2"/>
<dbReference type="PANTHER" id="PTHR10742:SF410">
    <property type="entry name" value="LYSINE-SPECIFIC HISTONE DEMETHYLASE 2"/>
    <property type="match status" value="1"/>
</dbReference>
<dbReference type="RefSeq" id="WP_151176471.1">
    <property type="nucleotide sequence ID" value="NZ_CP042906.1"/>
</dbReference>
<evidence type="ECO:0000313" key="9">
    <source>
        <dbReference type="Proteomes" id="UP000326202"/>
    </source>
</evidence>
<keyword evidence="9" id="KW-1185">Reference proteome</keyword>
<evidence type="ECO:0000259" key="7">
    <source>
        <dbReference type="Pfam" id="PF01593"/>
    </source>
</evidence>
<evidence type="ECO:0000313" key="8">
    <source>
        <dbReference type="EMBL" id="QEX16072.1"/>
    </source>
</evidence>
<dbReference type="InterPro" id="IPR050281">
    <property type="entry name" value="Flavin_monoamine_oxidase"/>
</dbReference>
<dbReference type="GO" id="GO:0009851">
    <property type="term" value="P:auxin biosynthetic process"/>
    <property type="evidence" value="ECO:0007669"/>
    <property type="project" value="UniProtKB-KW"/>
</dbReference>
<protein>
    <recommendedName>
        <fullName evidence="4">Tryptophan 2-monooxygenase</fullName>
        <ecNumber evidence="3">1.13.12.3</ecNumber>
    </recommendedName>
</protein>
<organism evidence="8 9">
    <name type="scientific">Hypericibacter terrae</name>
    <dbReference type="NCBI Taxonomy" id="2602015"/>
    <lineage>
        <taxon>Bacteria</taxon>
        <taxon>Pseudomonadati</taxon>
        <taxon>Pseudomonadota</taxon>
        <taxon>Alphaproteobacteria</taxon>
        <taxon>Rhodospirillales</taxon>
        <taxon>Dongiaceae</taxon>
        <taxon>Hypericibacter</taxon>
    </lineage>
</organism>
<name>A0A5J6MF59_9PROT</name>
<dbReference type="AlphaFoldDB" id="A0A5J6MF59"/>
<gene>
    <name evidence="8" type="ORF">FRZ44_13640</name>
</gene>
<evidence type="ECO:0000256" key="1">
    <source>
        <dbReference type="ARBA" id="ARBA00004814"/>
    </source>
</evidence>
<sequence length="424" mass="45787">MAGAGQVYDVAIVGAGSAGLAAAKTARGLGLDVVVLEASHRIGGRGYTEELAPGVPFDLGCHWMHSASLNPYVAIAEKYGFHYRKGSYPRSLFIDGRKATAAEGAELEEFIDRNHDAVIAAAKEGRDISVADATERDNRWTEVFDYWTTIGNAVDSDQVSVMDTFHYNDTDENWPLREGFGALIARFGADVPVTLNCAVQRIEWGGTEAVLHSSKGPIKARRVIVTVSTGILGAGDIRFDPALPNWKLAAIESLPLGTHNRIGLMLDRDPFGPDFPKGSLLLEEGSEPMGFGIRPFGQDWVVGYTGGRFALWLERAGQAAAVDLAKEKLAKAFGNDIKKYVTRSIVTAWAGDPWIKGSYSAALPGQGHQRPEIARPIEDRLFFAGEATSTEFHATAHGAYITGIDTARKVAKSLGRKLEAVKLM</sequence>
<dbReference type="Pfam" id="PF01593">
    <property type="entry name" value="Amino_oxidase"/>
    <property type="match status" value="1"/>
</dbReference>
<comment type="similarity">
    <text evidence="2">Belongs to the tryptophan 2-monooxygenase family.</text>
</comment>
<dbReference type="SUPFAM" id="SSF51905">
    <property type="entry name" value="FAD/NAD(P)-binding domain"/>
    <property type="match status" value="1"/>
</dbReference>
<dbReference type="InterPro" id="IPR036188">
    <property type="entry name" value="FAD/NAD-bd_sf"/>
</dbReference>
<dbReference type="SUPFAM" id="SSF54373">
    <property type="entry name" value="FAD-linked reductases, C-terminal domain"/>
    <property type="match status" value="1"/>
</dbReference>
<dbReference type="KEGG" id="htq:FRZ44_13640"/>
<feature type="domain" description="Amine oxidase" evidence="7">
    <location>
        <begin position="18"/>
        <end position="410"/>
    </location>
</feature>
<comment type="pathway">
    <text evidence="1">Plant hormone metabolism; auxin biosynthesis.</text>
</comment>